<dbReference type="CDD" id="cd11369">
    <property type="entry name" value="RNase_PH_RRP43"/>
    <property type="match status" value="1"/>
</dbReference>
<accession>A0A6G0I819</accession>
<dbReference type="InterPro" id="IPR001247">
    <property type="entry name" value="ExoRNase_PH_dom1"/>
</dbReference>
<dbReference type="InterPro" id="IPR033196">
    <property type="entry name" value="Rrp43"/>
</dbReference>
<keyword evidence="8" id="KW-0539">Nucleus</keyword>
<dbReference type="Pfam" id="PF03725">
    <property type="entry name" value="RNase_PH_C"/>
    <property type="match status" value="2"/>
</dbReference>
<keyword evidence="5" id="KW-0698">rRNA processing</keyword>
<evidence type="ECO:0000313" key="13">
    <source>
        <dbReference type="Proteomes" id="UP000424527"/>
    </source>
</evidence>
<dbReference type="Gene3D" id="3.30.230.70">
    <property type="entry name" value="GHMP Kinase, N-terminal domain"/>
    <property type="match status" value="2"/>
</dbReference>
<keyword evidence="6" id="KW-0271">Exosome</keyword>
<dbReference type="GO" id="GO:0071028">
    <property type="term" value="P:nuclear mRNA surveillance"/>
    <property type="evidence" value="ECO:0007669"/>
    <property type="project" value="TreeGrafter"/>
</dbReference>
<dbReference type="AlphaFoldDB" id="A0A6G0I819"/>
<comment type="similarity">
    <text evidence="3">Belongs to the RNase PH family.</text>
</comment>
<comment type="caution">
    <text evidence="12">The sequence shown here is derived from an EMBL/GenBank/DDBJ whole genome shotgun (WGS) entry which is preliminary data.</text>
</comment>
<gene>
    <name evidence="12" type="ORF">D5F01_LYC13473</name>
</gene>
<dbReference type="InterPro" id="IPR036345">
    <property type="entry name" value="ExoRNase_PH_dom2_sf"/>
</dbReference>
<evidence type="ECO:0000256" key="1">
    <source>
        <dbReference type="ARBA" id="ARBA00004496"/>
    </source>
</evidence>
<dbReference type="GO" id="GO:0071035">
    <property type="term" value="P:nuclear polyadenylation-dependent rRNA catabolic process"/>
    <property type="evidence" value="ECO:0007669"/>
    <property type="project" value="TreeGrafter"/>
</dbReference>
<dbReference type="EMBL" id="REGW02000013">
    <property type="protein sequence ID" value="KAE8287431.1"/>
    <property type="molecule type" value="Genomic_DNA"/>
</dbReference>
<evidence type="ECO:0000256" key="8">
    <source>
        <dbReference type="ARBA" id="ARBA00023242"/>
    </source>
</evidence>
<feature type="domain" description="Exoribonuclease phosphorolytic" evidence="10">
    <location>
        <begin position="31"/>
        <end position="166"/>
    </location>
</feature>
<name>A0A6G0I819_LARCR</name>
<sequence length="436" mass="47457">MAAGFKTAEPLEYHRSFLKENCRPDGRELTEFRTTTLNIGSISTADGSALVKVGNTTVICGIKAELTNPTVEAPGKGYIVPNVDLPPLCSSRFRPGPPGEQAQAASQFIADVIESSELIQTEDLCIDRGKLCWVLYCDLMCLDYDGNVLDACVIALLAALKNTQLPEVTINTETCSPQVDLEKRHGLHIHKHPVSASLCVFDDSILITDPTAEEESLTSSQLTVVTDEEGRLCAMHKPVPNVDLPPLCSSRFRPGPPGEQAQAASQFIADVIESSELIQTEDLCIDRGKLCWVLYCDLMCLDYDGNVLDACVIALLAALKNTQLPEVTINTETCSPQVDLEKRRGLHIHKHPVSASLCVFDDSILITDPTAEEESLTSSQLTVVTDEEGRLCAMHKPGGTSMSAEKLQECISRATARQQEIQKLIDKVIHSVKAAQ</sequence>
<dbReference type="InterPro" id="IPR020568">
    <property type="entry name" value="Ribosomal_Su5_D2-typ_SF"/>
</dbReference>
<dbReference type="GO" id="GO:0034475">
    <property type="term" value="P:U4 snRNA 3'-end processing"/>
    <property type="evidence" value="ECO:0007669"/>
    <property type="project" value="TreeGrafter"/>
</dbReference>
<keyword evidence="13" id="KW-1185">Reference proteome</keyword>
<dbReference type="CDD" id="cd11358">
    <property type="entry name" value="RNase_PH"/>
    <property type="match status" value="1"/>
</dbReference>
<feature type="domain" description="Exoribonuclease phosphorolytic" evidence="10">
    <location>
        <begin position="240"/>
        <end position="325"/>
    </location>
</feature>
<dbReference type="GO" id="GO:0034473">
    <property type="term" value="P:U1 snRNA 3'-end processing"/>
    <property type="evidence" value="ECO:0007669"/>
    <property type="project" value="TreeGrafter"/>
</dbReference>
<keyword evidence="7" id="KW-0694">RNA-binding</keyword>
<evidence type="ECO:0000259" key="10">
    <source>
        <dbReference type="Pfam" id="PF01138"/>
    </source>
</evidence>
<dbReference type="PANTHER" id="PTHR11097">
    <property type="entry name" value="EXOSOME COMPLEX EXONUCLEASE RIBOSOMAL RNA PROCESSING PROTEIN"/>
    <property type="match status" value="1"/>
</dbReference>
<organism evidence="12 13">
    <name type="scientific">Larimichthys crocea</name>
    <name type="common">Large yellow croaker</name>
    <name type="synonym">Pseudosciaena crocea</name>
    <dbReference type="NCBI Taxonomy" id="215358"/>
    <lineage>
        <taxon>Eukaryota</taxon>
        <taxon>Metazoa</taxon>
        <taxon>Chordata</taxon>
        <taxon>Craniata</taxon>
        <taxon>Vertebrata</taxon>
        <taxon>Euteleostomi</taxon>
        <taxon>Actinopterygii</taxon>
        <taxon>Neopterygii</taxon>
        <taxon>Teleostei</taxon>
        <taxon>Neoteleostei</taxon>
        <taxon>Acanthomorphata</taxon>
        <taxon>Eupercaria</taxon>
        <taxon>Sciaenidae</taxon>
        <taxon>Larimichthys</taxon>
    </lineage>
</organism>
<protein>
    <recommendedName>
        <fullName evidence="9">Ribosomal RNA-processing protein 43</fullName>
    </recommendedName>
</protein>
<dbReference type="SUPFAM" id="SSF54211">
    <property type="entry name" value="Ribosomal protein S5 domain 2-like"/>
    <property type="match status" value="2"/>
</dbReference>
<feature type="domain" description="Exoribonuclease phosphorolytic" evidence="11">
    <location>
        <begin position="193"/>
        <end position="238"/>
    </location>
</feature>
<dbReference type="InterPro" id="IPR015847">
    <property type="entry name" value="ExoRNase_PH_dom2"/>
</dbReference>
<proteinExistence type="inferred from homology"/>
<evidence type="ECO:0000256" key="6">
    <source>
        <dbReference type="ARBA" id="ARBA00022835"/>
    </source>
</evidence>
<dbReference type="InterPro" id="IPR027408">
    <property type="entry name" value="PNPase/RNase_PH_dom_sf"/>
</dbReference>
<comment type="subcellular location">
    <subcellularLocation>
        <location evidence="1">Cytoplasm</location>
    </subcellularLocation>
    <subcellularLocation>
        <location evidence="2">Nucleus</location>
        <location evidence="2">Nucleolus</location>
    </subcellularLocation>
</comment>
<evidence type="ECO:0000256" key="2">
    <source>
        <dbReference type="ARBA" id="ARBA00004604"/>
    </source>
</evidence>
<dbReference type="FunFam" id="3.30.230.70:FF:000017">
    <property type="entry name" value="Exosome complex component Rrp42"/>
    <property type="match status" value="1"/>
</dbReference>
<evidence type="ECO:0000259" key="11">
    <source>
        <dbReference type="Pfam" id="PF03725"/>
    </source>
</evidence>
<dbReference type="GO" id="GO:0000177">
    <property type="term" value="C:cytoplasmic exosome (RNase complex)"/>
    <property type="evidence" value="ECO:0007669"/>
    <property type="project" value="TreeGrafter"/>
</dbReference>
<evidence type="ECO:0000256" key="4">
    <source>
        <dbReference type="ARBA" id="ARBA00022490"/>
    </source>
</evidence>
<evidence type="ECO:0000313" key="12">
    <source>
        <dbReference type="EMBL" id="KAE8287431.1"/>
    </source>
</evidence>
<dbReference type="GO" id="GO:0005730">
    <property type="term" value="C:nucleolus"/>
    <property type="evidence" value="ECO:0007669"/>
    <property type="project" value="UniProtKB-SubCell"/>
</dbReference>
<dbReference type="GO" id="GO:0035925">
    <property type="term" value="F:mRNA 3'-UTR AU-rich region binding"/>
    <property type="evidence" value="ECO:0007669"/>
    <property type="project" value="TreeGrafter"/>
</dbReference>
<evidence type="ECO:0000256" key="7">
    <source>
        <dbReference type="ARBA" id="ARBA00022884"/>
    </source>
</evidence>
<dbReference type="SUPFAM" id="SSF55666">
    <property type="entry name" value="Ribonuclease PH domain 2-like"/>
    <property type="match status" value="2"/>
</dbReference>
<evidence type="ECO:0000256" key="5">
    <source>
        <dbReference type="ARBA" id="ARBA00022552"/>
    </source>
</evidence>
<evidence type="ECO:0000256" key="9">
    <source>
        <dbReference type="ARBA" id="ARBA00030617"/>
    </source>
</evidence>
<evidence type="ECO:0000256" key="3">
    <source>
        <dbReference type="ARBA" id="ARBA00006678"/>
    </source>
</evidence>
<dbReference type="Pfam" id="PF01138">
    <property type="entry name" value="RNase_PH"/>
    <property type="match status" value="2"/>
</dbReference>
<feature type="domain" description="Exoribonuclease phosphorolytic" evidence="11">
    <location>
        <begin position="352"/>
        <end position="415"/>
    </location>
</feature>
<dbReference type="GO" id="GO:0016075">
    <property type="term" value="P:rRNA catabolic process"/>
    <property type="evidence" value="ECO:0007669"/>
    <property type="project" value="TreeGrafter"/>
</dbReference>
<dbReference type="GO" id="GO:0000467">
    <property type="term" value="P:exonucleolytic trimming to generate mature 3'-end of 5.8S rRNA from tricistronic rRNA transcript (SSU-rRNA, 5.8S rRNA, LSU-rRNA)"/>
    <property type="evidence" value="ECO:0007669"/>
    <property type="project" value="TreeGrafter"/>
</dbReference>
<dbReference type="GO" id="GO:0034476">
    <property type="term" value="P:U5 snRNA 3'-end processing"/>
    <property type="evidence" value="ECO:0007669"/>
    <property type="project" value="TreeGrafter"/>
</dbReference>
<dbReference type="GO" id="GO:0000176">
    <property type="term" value="C:nuclear exosome (RNase complex)"/>
    <property type="evidence" value="ECO:0007669"/>
    <property type="project" value="TreeGrafter"/>
</dbReference>
<reference evidence="12 13" key="1">
    <citation type="submission" date="2019-07" db="EMBL/GenBank/DDBJ databases">
        <title>Chromosome genome assembly for large yellow croaker.</title>
        <authorList>
            <person name="Xiao S."/>
        </authorList>
    </citation>
    <scope>NUCLEOTIDE SEQUENCE [LARGE SCALE GENOMIC DNA]</scope>
    <source>
        <strain evidence="12">JMULYC20181020</strain>
        <tissue evidence="12">Muscle</tissue>
    </source>
</reference>
<dbReference type="GO" id="GO:0071038">
    <property type="term" value="P:TRAMP-dependent tRNA surveillance pathway"/>
    <property type="evidence" value="ECO:0007669"/>
    <property type="project" value="TreeGrafter"/>
</dbReference>
<dbReference type="Proteomes" id="UP000424527">
    <property type="component" value="Unassembled WGS sequence"/>
</dbReference>
<dbReference type="PANTHER" id="PTHR11097:SF9">
    <property type="entry name" value="EXOSOME COMPLEX COMPONENT RRP43"/>
    <property type="match status" value="1"/>
</dbReference>
<dbReference type="InterPro" id="IPR050590">
    <property type="entry name" value="Exosome_comp_Rrp42_subfam"/>
</dbReference>
<keyword evidence="4" id="KW-0963">Cytoplasm</keyword>